<sequence>MPEQIAAALRYRATLTVDETASVLGISRSACYEAIHNDEIPSLRIGRRLVVPIRPLMTLLGVEAADLEDN</sequence>
<organism evidence="2 3">
    <name type="scientific">Nocardioides abyssi</name>
    <dbReference type="NCBI Taxonomy" id="3058370"/>
    <lineage>
        <taxon>Bacteria</taxon>
        <taxon>Bacillati</taxon>
        <taxon>Actinomycetota</taxon>
        <taxon>Actinomycetes</taxon>
        <taxon>Propionibacteriales</taxon>
        <taxon>Nocardioidaceae</taxon>
        <taxon>Nocardioides</taxon>
    </lineage>
</organism>
<accession>A0ABT8EZW0</accession>
<dbReference type="Proteomes" id="UP001168537">
    <property type="component" value="Unassembled WGS sequence"/>
</dbReference>
<keyword evidence="2" id="KW-0238">DNA-binding</keyword>
<dbReference type="Pfam" id="PF12728">
    <property type="entry name" value="HTH_17"/>
    <property type="match status" value="1"/>
</dbReference>
<protein>
    <submittedName>
        <fullName evidence="2">Excisionase family DNA-binding protein</fullName>
    </submittedName>
</protein>
<gene>
    <name evidence="2" type="ORF">QWY29_18440</name>
</gene>
<dbReference type="InterPro" id="IPR010093">
    <property type="entry name" value="SinI_DNA-bd"/>
</dbReference>
<dbReference type="InterPro" id="IPR041657">
    <property type="entry name" value="HTH_17"/>
</dbReference>
<keyword evidence="3" id="KW-1185">Reference proteome</keyword>
<evidence type="ECO:0000313" key="3">
    <source>
        <dbReference type="Proteomes" id="UP001168537"/>
    </source>
</evidence>
<evidence type="ECO:0000313" key="2">
    <source>
        <dbReference type="EMBL" id="MDN4163356.1"/>
    </source>
</evidence>
<dbReference type="EMBL" id="JAUHJR010000011">
    <property type="protein sequence ID" value="MDN4163356.1"/>
    <property type="molecule type" value="Genomic_DNA"/>
</dbReference>
<dbReference type="NCBIfam" id="TIGR01764">
    <property type="entry name" value="excise"/>
    <property type="match status" value="1"/>
</dbReference>
<dbReference type="GO" id="GO:0003677">
    <property type="term" value="F:DNA binding"/>
    <property type="evidence" value="ECO:0007669"/>
    <property type="project" value="UniProtKB-KW"/>
</dbReference>
<reference evidence="2" key="1">
    <citation type="submission" date="2023-06" db="EMBL/GenBank/DDBJ databases">
        <title>Draft genome sequence of Nocardioides sp. SOB72.</title>
        <authorList>
            <person name="Zhang G."/>
        </authorList>
    </citation>
    <scope>NUCLEOTIDE SEQUENCE</scope>
    <source>
        <strain evidence="2">SOB72</strain>
    </source>
</reference>
<comment type="caution">
    <text evidence="2">The sequence shown here is derived from an EMBL/GenBank/DDBJ whole genome shotgun (WGS) entry which is preliminary data.</text>
</comment>
<proteinExistence type="predicted"/>
<feature type="domain" description="Helix-turn-helix" evidence="1">
    <location>
        <begin position="15"/>
        <end position="52"/>
    </location>
</feature>
<evidence type="ECO:0000259" key="1">
    <source>
        <dbReference type="Pfam" id="PF12728"/>
    </source>
</evidence>
<dbReference type="RefSeq" id="WP_300962652.1">
    <property type="nucleotide sequence ID" value="NZ_JAUHJR010000011.1"/>
</dbReference>
<name>A0ABT8EZW0_9ACTN</name>